<gene>
    <name evidence="2" type="ORF">M407DRAFT_22840</name>
</gene>
<dbReference type="EMBL" id="KN823001">
    <property type="protein sequence ID" value="KIO27932.1"/>
    <property type="molecule type" value="Genomic_DNA"/>
</dbReference>
<protein>
    <submittedName>
        <fullName evidence="2">Uncharacterized protein</fullName>
    </submittedName>
</protein>
<feature type="compositionally biased region" description="Polar residues" evidence="1">
    <location>
        <begin position="20"/>
        <end position="30"/>
    </location>
</feature>
<evidence type="ECO:0000313" key="3">
    <source>
        <dbReference type="Proteomes" id="UP000054248"/>
    </source>
</evidence>
<reference evidence="3" key="2">
    <citation type="submission" date="2015-01" db="EMBL/GenBank/DDBJ databases">
        <title>Evolutionary Origins and Diversification of the Mycorrhizal Mutualists.</title>
        <authorList>
            <consortium name="DOE Joint Genome Institute"/>
            <consortium name="Mycorrhizal Genomics Consortium"/>
            <person name="Kohler A."/>
            <person name="Kuo A."/>
            <person name="Nagy L.G."/>
            <person name="Floudas D."/>
            <person name="Copeland A."/>
            <person name="Barry K.W."/>
            <person name="Cichocki N."/>
            <person name="Veneault-Fourrey C."/>
            <person name="LaButti K."/>
            <person name="Lindquist E.A."/>
            <person name="Lipzen A."/>
            <person name="Lundell T."/>
            <person name="Morin E."/>
            <person name="Murat C."/>
            <person name="Riley R."/>
            <person name="Ohm R."/>
            <person name="Sun H."/>
            <person name="Tunlid A."/>
            <person name="Henrissat B."/>
            <person name="Grigoriev I.V."/>
            <person name="Hibbett D.S."/>
            <person name="Martin F."/>
        </authorList>
    </citation>
    <scope>NUCLEOTIDE SEQUENCE [LARGE SCALE GENOMIC DNA]</scope>
    <source>
        <strain evidence="3">MUT 4182</strain>
    </source>
</reference>
<reference evidence="2 3" key="1">
    <citation type="submission" date="2014-04" db="EMBL/GenBank/DDBJ databases">
        <authorList>
            <consortium name="DOE Joint Genome Institute"/>
            <person name="Kuo A."/>
            <person name="Girlanda M."/>
            <person name="Perotto S."/>
            <person name="Kohler A."/>
            <person name="Nagy L.G."/>
            <person name="Floudas D."/>
            <person name="Copeland A."/>
            <person name="Barry K.W."/>
            <person name="Cichocki N."/>
            <person name="Veneault-Fourrey C."/>
            <person name="LaButti K."/>
            <person name="Lindquist E.A."/>
            <person name="Lipzen A."/>
            <person name="Lundell T."/>
            <person name="Morin E."/>
            <person name="Murat C."/>
            <person name="Sun H."/>
            <person name="Tunlid A."/>
            <person name="Henrissat B."/>
            <person name="Grigoriev I.V."/>
            <person name="Hibbett D.S."/>
            <person name="Martin F."/>
            <person name="Nordberg H.P."/>
            <person name="Cantor M.N."/>
            <person name="Hua S.X."/>
        </authorList>
    </citation>
    <scope>NUCLEOTIDE SEQUENCE [LARGE SCALE GENOMIC DNA]</scope>
    <source>
        <strain evidence="2 3">MUT 4182</strain>
    </source>
</reference>
<evidence type="ECO:0000256" key="1">
    <source>
        <dbReference type="SAM" id="MobiDB-lite"/>
    </source>
</evidence>
<dbReference type="OrthoDB" id="3155516at2759"/>
<feature type="region of interest" description="Disordered" evidence="1">
    <location>
        <begin position="60"/>
        <end position="83"/>
    </location>
</feature>
<feature type="region of interest" description="Disordered" evidence="1">
    <location>
        <begin position="1"/>
        <end position="35"/>
    </location>
</feature>
<dbReference type="AlphaFoldDB" id="A0A0C3M2K3"/>
<proteinExistence type="predicted"/>
<dbReference type="Proteomes" id="UP000054248">
    <property type="component" value="Unassembled WGS sequence"/>
</dbReference>
<name>A0A0C3M2K3_9AGAM</name>
<organism evidence="2 3">
    <name type="scientific">Tulasnella calospora MUT 4182</name>
    <dbReference type="NCBI Taxonomy" id="1051891"/>
    <lineage>
        <taxon>Eukaryota</taxon>
        <taxon>Fungi</taxon>
        <taxon>Dikarya</taxon>
        <taxon>Basidiomycota</taxon>
        <taxon>Agaricomycotina</taxon>
        <taxon>Agaricomycetes</taxon>
        <taxon>Cantharellales</taxon>
        <taxon>Tulasnellaceae</taxon>
        <taxon>Tulasnella</taxon>
    </lineage>
</organism>
<accession>A0A0C3M2K3</accession>
<evidence type="ECO:0000313" key="2">
    <source>
        <dbReference type="EMBL" id="KIO27932.1"/>
    </source>
</evidence>
<keyword evidence="3" id="KW-1185">Reference proteome</keyword>
<dbReference type="HOGENOM" id="CLU_2544290_0_0_1"/>
<sequence length="83" mass="8651">MSSSHSRVAPSLVIPKDTRSSAGGSASSPVDSFPVLSPHTETGWVAGFFDLLSRNTGLYSPASAESKSKMHSAKKHGAMGLFD</sequence>